<evidence type="ECO:0000256" key="7">
    <source>
        <dbReference type="ARBA" id="ARBA00022730"/>
    </source>
</evidence>
<dbReference type="PROSITE" id="PS51713">
    <property type="entry name" value="G_ERA"/>
    <property type="match status" value="1"/>
</dbReference>
<keyword evidence="4 12" id="KW-0963">Cytoplasm</keyword>
<dbReference type="Proteomes" id="UP000031740">
    <property type="component" value="Unassembled WGS sequence"/>
</dbReference>
<comment type="caution">
    <text evidence="17">The sequence shown here is derived from an EMBL/GenBank/DDBJ whole genome shotgun (WGS) entry which is preliminary data.</text>
</comment>
<dbReference type="NCBIfam" id="TIGR00436">
    <property type="entry name" value="era"/>
    <property type="match status" value="1"/>
</dbReference>
<dbReference type="PANTHER" id="PTHR42698:SF1">
    <property type="entry name" value="GTPASE ERA, MITOCHONDRIAL"/>
    <property type="match status" value="1"/>
</dbReference>
<dbReference type="Gene3D" id="3.40.50.300">
    <property type="entry name" value="P-loop containing nucleotide triphosphate hydrolases"/>
    <property type="match status" value="1"/>
</dbReference>
<dbReference type="NCBIfam" id="NF000908">
    <property type="entry name" value="PRK00089.1"/>
    <property type="match status" value="1"/>
</dbReference>
<dbReference type="InterPro" id="IPR030388">
    <property type="entry name" value="G_ERA_dom"/>
</dbReference>
<dbReference type="PANTHER" id="PTHR42698">
    <property type="entry name" value="GTPASE ERA"/>
    <property type="match status" value="1"/>
</dbReference>
<feature type="domain" description="Era-type G" evidence="16">
    <location>
        <begin position="8"/>
        <end position="175"/>
    </location>
</feature>
<feature type="region of interest" description="G5" evidence="13">
    <location>
        <begin position="154"/>
        <end position="156"/>
    </location>
</feature>
<dbReference type="RefSeq" id="WP_041849348.1">
    <property type="nucleotide sequence ID" value="NZ_KL503803.1"/>
</dbReference>
<evidence type="ECO:0000256" key="5">
    <source>
        <dbReference type="ARBA" id="ARBA00022517"/>
    </source>
</evidence>
<evidence type="ECO:0000256" key="9">
    <source>
        <dbReference type="ARBA" id="ARBA00022884"/>
    </source>
</evidence>
<keyword evidence="10 12" id="KW-0342">GTP-binding</keyword>
<evidence type="ECO:0000256" key="6">
    <source>
        <dbReference type="ARBA" id="ARBA00022519"/>
    </source>
</evidence>
<proteinExistence type="inferred from homology"/>
<dbReference type="GO" id="GO:0003924">
    <property type="term" value="F:GTPase activity"/>
    <property type="evidence" value="ECO:0007669"/>
    <property type="project" value="UniProtKB-UniRule"/>
</dbReference>
<feature type="binding site" evidence="12">
    <location>
        <begin position="16"/>
        <end position="23"/>
    </location>
    <ligand>
        <name>GTP</name>
        <dbReference type="ChEBI" id="CHEBI:37565"/>
    </ligand>
</feature>
<dbReference type="InterPro" id="IPR006073">
    <property type="entry name" value="GTP-bd"/>
</dbReference>
<keyword evidence="3 12" id="KW-1003">Cell membrane</keyword>
<dbReference type="PATRIC" id="fig|1293911.3.peg.615"/>
<dbReference type="STRING" id="1293911.H710_00580"/>
<dbReference type="Pfam" id="PF07650">
    <property type="entry name" value="KH_2"/>
    <property type="match status" value="1"/>
</dbReference>
<feature type="region of interest" description="G3" evidence="13">
    <location>
        <begin position="63"/>
        <end position="66"/>
    </location>
</feature>
<feature type="region of interest" description="G4" evidence="13">
    <location>
        <begin position="125"/>
        <end position="128"/>
    </location>
</feature>
<dbReference type="FunFam" id="3.40.50.300:FF:001190">
    <property type="entry name" value="GTP-binding protein ERG"/>
    <property type="match status" value="1"/>
</dbReference>
<dbReference type="InterPro" id="IPR005225">
    <property type="entry name" value="Small_GTP-bd"/>
</dbReference>
<dbReference type="InterPro" id="IPR009019">
    <property type="entry name" value="KH_sf_prok-type"/>
</dbReference>
<evidence type="ECO:0000313" key="17">
    <source>
        <dbReference type="EMBL" id="KEG19984.1"/>
    </source>
</evidence>
<keyword evidence="7 12" id="KW-0699">rRNA-binding</keyword>
<feature type="binding site" evidence="12">
    <location>
        <begin position="63"/>
        <end position="67"/>
    </location>
    <ligand>
        <name>GTP</name>
        <dbReference type="ChEBI" id="CHEBI:37565"/>
    </ligand>
</feature>
<feature type="region of interest" description="G2" evidence="13">
    <location>
        <begin position="42"/>
        <end position="46"/>
    </location>
</feature>
<evidence type="ECO:0000256" key="4">
    <source>
        <dbReference type="ARBA" id="ARBA00022490"/>
    </source>
</evidence>
<organism evidence="17 18">
    <name type="scientific">Bartonella bacilliformis Ver097</name>
    <dbReference type="NCBI Taxonomy" id="1293911"/>
    <lineage>
        <taxon>Bacteria</taxon>
        <taxon>Pseudomonadati</taxon>
        <taxon>Pseudomonadota</taxon>
        <taxon>Alphaproteobacteria</taxon>
        <taxon>Hyphomicrobiales</taxon>
        <taxon>Bartonellaceae</taxon>
        <taxon>Bartonella</taxon>
    </lineage>
</organism>
<protein>
    <recommendedName>
        <fullName evidence="2 12">GTPase Era</fullName>
    </recommendedName>
</protein>
<gene>
    <name evidence="12" type="primary">era</name>
    <name evidence="17" type="ORF">H710_00580</name>
</gene>
<dbReference type="Pfam" id="PF01926">
    <property type="entry name" value="MMR_HSR1"/>
    <property type="match status" value="1"/>
</dbReference>
<keyword evidence="9 12" id="KW-0694">RNA-binding</keyword>
<evidence type="ECO:0000256" key="3">
    <source>
        <dbReference type="ARBA" id="ARBA00022475"/>
    </source>
</evidence>
<evidence type="ECO:0000256" key="14">
    <source>
        <dbReference type="RuleBase" id="RU003761"/>
    </source>
</evidence>
<feature type="binding site" evidence="12">
    <location>
        <begin position="125"/>
        <end position="128"/>
    </location>
    <ligand>
        <name>GTP</name>
        <dbReference type="ChEBI" id="CHEBI:37565"/>
    </ligand>
</feature>
<sequence length="301" mass="33932">MDEITKTRFGFVALVGVPNAGKSTLVNQLVGTKVSIVTHKVQTTRALVRGIVIHEKTQIVLVDTPGVFRPRKRLERAMVSAAWSGIKDADVLLVLIDVQNGLSDVVNAMLDNLVNIKQDKILVLNKIDTVAKSSLLVLTEKINERVSFLRTFMISALNGSGCKDLLGYLSAMMQSGPWCYPEDQISDMPMRQLAAEITREKLFFRLHKELPYASTVETENWEERSDGSVKINQVIYVERESQKKILLGTKGHTIKAIGQAARKELTEILEQRVSLFLFVKVRNNWDTDPERYRAMVLDFSK</sequence>
<dbReference type="NCBIfam" id="TIGR00231">
    <property type="entry name" value="small_GTP"/>
    <property type="match status" value="1"/>
</dbReference>
<dbReference type="AlphaFoldDB" id="A0A072REP8"/>
<dbReference type="GO" id="GO:0005525">
    <property type="term" value="F:GTP binding"/>
    <property type="evidence" value="ECO:0007669"/>
    <property type="project" value="UniProtKB-UniRule"/>
</dbReference>
<dbReference type="InterPro" id="IPR004044">
    <property type="entry name" value="KH_dom_type_2"/>
</dbReference>
<keyword evidence="6" id="KW-0997">Cell inner membrane</keyword>
<evidence type="ECO:0000313" key="18">
    <source>
        <dbReference type="Proteomes" id="UP000031740"/>
    </source>
</evidence>
<reference evidence="17 18" key="1">
    <citation type="submission" date="2013-04" db="EMBL/GenBank/DDBJ databases">
        <title>The Genome Sequence of Bartonella bacilliformis Ver097.</title>
        <authorList>
            <consortium name="The Broad Institute Genomics Platform"/>
            <consortium name="The Broad Institute Genome Sequencing Center for Infectious Disease"/>
            <person name="Feldgarden M."/>
            <person name="Kirby J."/>
            <person name="Birtles R."/>
            <person name="Dasch G."/>
            <person name="Hendrix L."/>
            <person name="Koehler J."/>
            <person name="Walker B."/>
            <person name="Young S.K."/>
            <person name="Zeng Q."/>
            <person name="Gargeya S."/>
            <person name="Fitzgerald M."/>
            <person name="Haas B."/>
            <person name="Abouelleil A."/>
            <person name="Allen A.W."/>
            <person name="Alvarado L."/>
            <person name="Arachchi H.M."/>
            <person name="Berlin A.M."/>
            <person name="Chapman S.B."/>
            <person name="Gainer-Dewar J."/>
            <person name="Goldberg J."/>
            <person name="Griggs A."/>
            <person name="Gujja S."/>
            <person name="Hansen M."/>
            <person name="Howarth C."/>
            <person name="Imamovic A."/>
            <person name="Ireland A."/>
            <person name="Larimer J."/>
            <person name="McCowan C."/>
            <person name="Murphy C."/>
            <person name="Pearson M."/>
            <person name="Poon T.W."/>
            <person name="Priest M."/>
            <person name="Roberts A."/>
            <person name="Saif S."/>
            <person name="Shea T."/>
            <person name="Sisk P."/>
            <person name="Sykes S."/>
            <person name="Wortman J."/>
            <person name="Nusbaum C."/>
            <person name="Birren B."/>
        </authorList>
    </citation>
    <scope>NUCLEOTIDE SEQUENCE [LARGE SCALE GENOMIC DNA]</scope>
    <source>
        <strain evidence="17 18">Ver097</strain>
    </source>
</reference>
<dbReference type="EMBL" id="ASIV01000004">
    <property type="protein sequence ID" value="KEG19984.1"/>
    <property type="molecule type" value="Genomic_DNA"/>
</dbReference>
<evidence type="ECO:0000256" key="2">
    <source>
        <dbReference type="ARBA" id="ARBA00020484"/>
    </source>
</evidence>
<name>A0A072REP8_BARBA</name>
<feature type="domain" description="KH type-2" evidence="15">
    <location>
        <begin position="206"/>
        <end position="283"/>
    </location>
</feature>
<dbReference type="HOGENOM" id="CLU_038009_1_1_5"/>
<comment type="function">
    <text evidence="12">An essential GTPase that binds both GDP and GTP, with rapid nucleotide exchange. Plays a role in 16S rRNA processing and 30S ribosomal subunit biogenesis and possibly also in cell cycle regulation and energy metabolism.</text>
</comment>
<keyword evidence="11 12" id="KW-0472">Membrane</keyword>
<dbReference type="InterPro" id="IPR027417">
    <property type="entry name" value="P-loop_NTPase"/>
</dbReference>
<feature type="region of interest" description="G1" evidence="13">
    <location>
        <begin position="16"/>
        <end position="23"/>
    </location>
</feature>
<evidence type="ECO:0000256" key="11">
    <source>
        <dbReference type="ARBA" id="ARBA00023136"/>
    </source>
</evidence>
<keyword evidence="8 12" id="KW-0547">Nucleotide-binding</keyword>
<dbReference type="GO" id="GO:0043024">
    <property type="term" value="F:ribosomal small subunit binding"/>
    <property type="evidence" value="ECO:0007669"/>
    <property type="project" value="TreeGrafter"/>
</dbReference>
<dbReference type="Gene3D" id="3.30.300.20">
    <property type="match status" value="1"/>
</dbReference>
<dbReference type="InterPro" id="IPR015946">
    <property type="entry name" value="KH_dom-like_a/b"/>
</dbReference>
<dbReference type="HAMAP" id="MF_00367">
    <property type="entry name" value="GTPase_Era"/>
    <property type="match status" value="1"/>
</dbReference>
<dbReference type="SUPFAM" id="SSF52540">
    <property type="entry name" value="P-loop containing nucleoside triphosphate hydrolases"/>
    <property type="match status" value="1"/>
</dbReference>
<dbReference type="CDD" id="cd22534">
    <property type="entry name" value="KH-II_Era"/>
    <property type="match status" value="1"/>
</dbReference>
<evidence type="ECO:0000256" key="12">
    <source>
        <dbReference type="HAMAP-Rule" id="MF_00367"/>
    </source>
</evidence>
<comment type="similarity">
    <text evidence="1 12 13 14">Belongs to the TRAFAC class TrmE-Era-EngA-EngB-Septin-like GTPase superfamily. Era GTPase family.</text>
</comment>
<evidence type="ECO:0000256" key="1">
    <source>
        <dbReference type="ARBA" id="ARBA00007921"/>
    </source>
</evidence>
<dbReference type="GO" id="GO:0000028">
    <property type="term" value="P:ribosomal small subunit assembly"/>
    <property type="evidence" value="ECO:0007669"/>
    <property type="project" value="TreeGrafter"/>
</dbReference>
<comment type="subcellular location">
    <subcellularLocation>
        <location evidence="12">Cytoplasm</location>
    </subcellularLocation>
    <subcellularLocation>
        <location evidence="12">Cell membrane</location>
        <topology evidence="12">Peripheral membrane protein</topology>
    </subcellularLocation>
</comment>
<evidence type="ECO:0000259" key="16">
    <source>
        <dbReference type="PROSITE" id="PS51713"/>
    </source>
</evidence>
<evidence type="ECO:0000256" key="8">
    <source>
        <dbReference type="ARBA" id="ARBA00022741"/>
    </source>
</evidence>
<dbReference type="GO" id="GO:0005886">
    <property type="term" value="C:plasma membrane"/>
    <property type="evidence" value="ECO:0007669"/>
    <property type="project" value="UniProtKB-SubCell"/>
</dbReference>
<dbReference type="SUPFAM" id="SSF54814">
    <property type="entry name" value="Prokaryotic type KH domain (KH-domain type II)"/>
    <property type="match status" value="1"/>
</dbReference>
<dbReference type="CDD" id="cd04163">
    <property type="entry name" value="Era"/>
    <property type="match status" value="1"/>
</dbReference>
<dbReference type="PROSITE" id="PS50823">
    <property type="entry name" value="KH_TYPE_2"/>
    <property type="match status" value="1"/>
</dbReference>
<evidence type="ECO:0000256" key="10">
    <source>
        <dbReference type="ARBA" id="ARBA00023134"/>
    </source>
</evidence>
<dbReference type="FunFam" id="3.30.300.20:FF:000031">
    <property type="entry name" value="GTPase Era"/>
    <property type="match status" value="1"/>
</dbReference>
<accession>A0A072REP8</accession>
<dbReference type="GO" id="GO:0070181">
    <property type="term" value="F:small ribosomal subunit rRNA binding"/>
    <property type="evidence" value="ECO:0007669"/>
    <property type="project" value="UniProtKB-UniRule"/>
</dbReference>
<dbReference type="GO" id="GO:0005829">
    <property type="term" value="C:cytosol"/>
    <property type="evidence" value="ECO:0007669"/>
    <property type="project" value="TreeGrafter"/>
</dbReference>
<evidence type="ECO:0000259" key="15">
    <source>
        <dbReference type="PROSITE" id="PS50823"/>
    </source>
</evidence>
<evidence type="ECO:0000256" key="13">
    <source>
        <dbReference type="PROSITE-ProRule" id="PRU01050"/>
    </source>
</evidence>
<keyword evidence="5 12" id="KW-0690">Ribosome biogenesis</keyword>
<comment type="subunit">
    <text evidence="12">Monomer.</text>
</comment>
<dbReference type="InterPro" id="IPR005662">
    <property type="entry name" value="GTPase_Era-like"/>
</dbReference>
<dbReference type="PRINTS" id="PR00326">
    <property type="entry name" value="GTP1OBG"/>
</dbReference>